<name>A0A6L9LCB8_9BACT</name>
<dbReference type="InterPro" id="IPR036116">
    <property type="entry name" value="FN3_sf"/>
</dbReference>
<dbReference type="Proteomes" id="UP000474175">
    <property type="component" value="Unassembled WGS sequence"/>
</dbReference>
<feature type="signal peptide" evidence="1">
    <location>
        <begin position="1"/>
        <end position="22"/>
    </location>
</feature>
<feature type="domain" description="Fibronectin type-III" evidence="2">
    <location>
        <begin position="32"/>
        <end position="131"/>
    </location>
</feature>
<evidence type="ECO:0000313" key="3">
    <source>
        <dbReference type="EMBL" id="NDU96761.1"/>
    </source>
</evidence>
<sequence>MPALLRKLLLLLAVSITLANCAKWKLEPYDLIPQVKTGSPSSPATTSVQVECSITTLGPNALTEFGIVVSSTNQLPTISDTKVPAAGANSTAQVMLNGLQPNTTYYYRTYAINDKGLIGYGEIQSFKTATVIADVRTLELVGSPTPTSFQTQVQVANASAVTLKEFGIVYSTTNQQPTTSDPKATASGNGATTTVTISNLQPNTTYYYRAYAISDAGTVSYGETKQIKTGEPAAVAETLDLVGTASTTAVQVGVQVSNASAITLKEYGVVYSPSSQTPTTGDSKVVASGVSGASVSLTISNLQPNTTYYYRAYAINGAGTVTFGAVKTFQTATPAVAQKPDIETVDAVDITSSKANLVMRIKTAPTALDKYGICFSKTNPDPQPNSQNSVMPNRDAAYNLNALYAFGTDVYSLPLEPNTTYYYRGYATTILVNGKAETGLGEVKKFTTGAATSTWRQLANFPGAARADVPSFSIGNKAYLIGGNTQSGPTNEVWEFDATNNRWTQKNNLPRSGSYGVGFSYNGTGYIVGLADGNQNVNAEILIYNPSTDQWTTKADNNMKRFLANATVLGNKAYIAVGRDQTSIVEYTITTGTSRVIEASSLAGLAYPIMFPNGDRCYIGGGIKLSSNEFPVRAYEISPSDGYKLSSKPDMPQRLMQGAVVASSRVFAIGSEDSRLFEFKNDQWTLLSLSSTPSIKGGRTFFNIGNTVYYCFGYTFNRPTDRNTEVWSITF</sequence>
<accession>A0A6L9LCB8</accession>
<evidence type="ECO:0000259" key="2">
    <source>
        <dbReference type="PROSITE" id="PS50853"/>
    </source>
</evidence>
<gene>
    <name evidence="3" type="ORF">GK108_17900</name>
</gene>
<evidence type="ECO:0000256" key="1">
    <source>
        <dbReference type="SAM" id="SignalP"/>
    </source>
</evidence>
<proteinExistence type="predicted"/>
<dbReference type="AlphaFoldDB" id="A0A6L9LCB8"/>
<dbReference type="SUPFAM" id="SSF49265">
    <property type="entry name" value="Fibronectin type III"/>
    <property type="match status" value="2"/>
</dbReference>
<dbReference type="SMART" id="SM00060">
    <property type="entry name" value="FN3"/>
    <property type="match status" value="3"/>
</dbReference>
<keyword evidence="4" id="KW-1185">Reference proteome</keyword>
<feature type="domain" description="Fibronectin type-III" evidence="2">
    <location>
        <begin position="235"/>
        <end position="334"/>
    </location>
</feature>
<dbReference type="InterPro" id="IPR006652">
    <property type="entry name" value="Kelch_1"/>
</dbReference>
<dbReference type="Pfam" id="PF01344">
    <property type="entry name" value="Kelch_1"/>
    <property type="match status" value="1"/>
</dbReference>
<dbReference type="PROSITE" id="PS50853">
    <property type="entry name" value="FN3"/>
    <property type="match status" value="3"/>
</dbReference>
<feature type="domain" description="Fibronectin type-III" evidence="2">
    <location>
        <begin position="134"/>
        <end position="232"/>
    </location>
</feature>
<organism evidence="3 4">
    <name type="scientific">Spirosoma terrae</name>
    <dbReference type="NCBI Taxonomy" id="1968276"/>
    <lineage>
        <taxon>Bacteria</taxon>
        <taxon>Pseudomonadati</taxon>
        <taxon>Bacteroidota</taxon>
        <taxon>Cytophagia</taxon>
        <taxon>Cytophagales</taxon>
        <taxon>Cytophagaceae</taxon>
        <taxon>Spirosoma</taxon>
    </lineage>
</organism>
<dbReference type="CDD" id="cd00063">
    <property type="entry name" value="FN3"/>
    <property type="match status" value="2"/>
</dbReference>
<dbReference type="RefSeq" id="WP_163951549.1">
    <property type="nucleotide sequence ID" value="NZ_JAAFZH010000008.1"/>
</dbReference>
<dbReference type="Gene3D" id="2.60.40.10">
    <property type="entry name" value="Immunoglobulins"/>
    <property type="match status" value="2"/>
</dbReference>
<dbReference type="SUPFAM" id="SSF117281">
    <property type="entry name" value="Kelch motif"/>
    <property type="match status" value="1"/>
</dbReference>
<protein>
    <recommendedName>
        <fullName evidence="2">Fibronectin type-III domain-containing protein</fullName>
    </recommendedName>
</protein>
<keyword evidence="1" id="KW-0732">Signal</keyword>
<reference evidence="3 4" key="1">
    <citation type="submission" date="2020-02" db="EMBL/GenBank/DDBJ databases">
        <title>Draft genome sequence of two Spirosoma agri KCTC 52727 and Spirosoma terrae KCTC 52035.</title>
        <authorList>
            <person name="Rojas J."/>
            <person name="Ambika Manirajan B."/>
            <person name="Suarez C."/>
            <person name="Ratering S."/>
            <person name="Schnell S."/>
        </authorList>
    </citation>
    <scope>NUCLEOTIDE SEQUENCE [LARGE SCALE GENOMIC DNA]</scope>
    <source>
        <strain evidence="3 4">KCTC 52035</strain>
    </source>
</reference>
<dbReference type="EMBL" id="JAAFZH010000008">
    <property type="protein sequence ID" value="NDU96761.1"/>
    <property type="molecule type" value="Genomic_DNA"/>
</dbReference>
<feature type="chain" id="PRO_5026777563" description="Fibronectin type-III domain-containing protein" evidence="1">
    <location>
        <begin position="23"/>
        <end position="731"/>
    </location>
</feature>
<dbReference type="InterPro" id="IPR003961">
    <property type="entry name" value="FN3_dom"/>
</dbReference>
<dbReference type="PANTHER" id="PTHR45632">
    <property type="entry name" value="LD33804P"/>
    <property type="match status" value="1"/>
</dbReference>
<dbReference type="InterPro" id="IPR013783">
    <property type="entry name" value="Ig-like_fold"/>
</dbReference>
<evidence type="ECO:0000313" key="4">
    <source>
        <dbReference type="Proteomes" id="UP000474175"/>
    </source>
</evidence>
<dbReference type="InterPro" id="IPR015915">
    <property type="entry name" value="Kelch-typ_b-propeller"/>
</dbReference>
<comment type="caution">
    <text evidence="3">The sequence shown here is derived from an EMBL/GenBank/DDBJ whole genome shotgun (WGS) entry which is preliminary data.</text>
</comment>
<dbReference type="Gene3D" id="2.120.10.80">
    <property type="entry name" value="Kelch-type beta propeller"/>
    <property type="match status" value="1"/>
</dbReference>